<accession>A0A2G9S6Q8</accession>
<dbReference type="EMBL" id="KV926364">
    <property type="protein sequence ID" value="PIO35143.1"/>
    <property type="molecule type" value="Genomic_DNA"/>
</dbReference>
<protein>
    <submittedName>
        <fullName evidence="1">Uncharacterized protein</fullName>
    </submittedName>
</protein>
<dbReference type="AlphaFoldDB" id="A0A2G9S6Q8"/>
<reference evidence="1" key="1">
    <citation type="submission" date="2017-08" db="EMBL/GenBank/DDBJ databases">
        <title>Assembly of the North American Bullfrog Genome.</title>
        <authorList>
            <person name="Warren R.L."/>
            <person name="Vandervalk B.P."/>
            <person name="Kucuk E."/>
            <person name="Birol I."/>
            <person name="Helbing C."/>
            <person name="Pandoh P."/>
            <person name="Behsaz B."/>
            <person name="Mohamadi H."/>
            <person name="Chu J."/>
            <person name="Jackman S."/>
            <person name="Hammond S.A."/>
            <person name="Veldhoen N."/>
            <person name="Kirk H."/>
            <person name="Zhao Y."/>
            <person name="Coope R."/>
            <person name="Pleasance S."/>
            <person name="Moore R."/>
            <person name="Holt R."/>
        </authorList>
    </citation>
    <scope>NUCLEOTIDE SEQUENCE</scope>
    <source>
        <strain evidence="1">Bruno</strain>
        <tissue evidence="1">Liver</tissue>
    </source>
</reference>
<sequence length="89" mass="9696">MMIPPEWLLRTDEMINLPNESSSELAHRISPVIKVTEDGNMEQSPENSFLLPVSRSDTSEVGYLNVPSPKVAIAASEDCGAPEPSIDDV</sequence>
<name>A0A2G9S6Q8_AQUCT</name>
<gene>
    <name evidence="1" type="ORF">AB205_0037600</name>
</gene>
<proteinExistence type="predicted"/>
<dbReference type="OrthoDB" id="9896525at2759"/>
<organism evidence="1">
    <name type="scientific">Aquarana catesbeiana</name>
    <name type="common">American bullfrog</name>
    <name type="synonym">Rana catesbeiana</name>
    <dbReference type="NCBI Taxonomy" id="8400"/>
    <lineage>
        <taxon>Eukaryota</taxon>
        <taxon>Metazoa</taxon>
        <taxon>Chordata</taxon>
        <taxon>Craniata</taxon>
        <taxon>Vertebrata</taxon>
        <taxon>Euteleostomi</taxon>
        <taxon>Amphibia</taxon>
        <taxon>Batrachia</taxon>
        <taxon>Anura</taxon>
        <taxon>Neobatrachia</taxon>
        <taxon>Ranoidea</taxon>
        <taxon>Ranidae</taxon>
        <taxon>Aquarana</taxon>
    </lineage>
</organism>
<evidence type="ECO:0000313" key="1">
    <source>
        <dbReference type="EMBL" id="PIO35143.1"/>
    </source>
</evidence>